<dbReference type="Proteomes" id="UP001157167">
    <property type="component" value="Unassembled WGS sequence"/>
</dbReference>
<dbReference type="PANTHER" id="PTHR24099">
    <property type="entry name" value="E3 UBIQUITIN-PROTEIN LIGASE TRIM36-RELATED"/>
    <property type="match status" value="1"/>
</dbReference>
<dbReference type="InterPro" id="IPR003961">
    <property type="entry name" value="FN3_dom"/>
</dbReference>
<dbReference type="RefSeq" id="WP_284188063.1">
    <property type="nucleotide sequence ID" value="NZ_BSPX01000031.1"/>
</dbReference>
<proteinExistence type="predicted"/>
<name>A0ABQ6FB08_9RHOO</name>
<dbReference type="Gene3D" id="2.60.40.10">
    <property type="entry name" value="Immunoglobulins"/>
    <property type="match status" value="2"/>
</dbReference>
<dbReference type="InterPro" id="IPR013783">
    <property type="entry name" value="Ig-like_fold"/>
</dbReference>
<feature type="domain" description="Fibronectin type-III" evidence="1">
    <location>
        <begin position="248"/>
        <end position="336"/>
    </location>
</feature>
<protein>
    <recommendedName>
        <fullName evidence="1">Fibronectin type-III domain-containing protein</fullName>
    </recommendedName>
</protein>
<dbReference type="PANTHER" id="PTHR24099:SF11">
    <property type="entry name" value="FIBRONECTIN TYPE III DOMAIN-CONTAINING 3BA-RELATED"/>
    <property type="match status" value="1"/>
</dbReference>
<keyword evidence="3" id="KW-1185">Reference proteome</keyword>
<reference evidence="3" key="1">
    <citation type="journal article" date="2019" name="Int. J. Syst. Evol. Microbiol.">
        <title>The Global Catalogue of Microorganisms (GCM) 10K type strain sequencing project: providing services to taxonomists for standard genome sequencing and annotation.</title>
        <authorList>
            <consortium name="The Broad Institute Genomics Platform"/>
            <consortium name="The Broad Institute Genome Sequencing Center for Infectious Disease"/>
            <person name="Wu L."/>
            <person name="Ma J."/>
        </authorList>
    </citation>
    <scope>NUCLEOTIDE SEQUENCE [LARGE SCALE GENOMIC DNA]</scope>
    <source>
        <strain evidence="3">NBRC 102407</strain>
    </source>
</reference>
<dbReference type="PROSITE" id="PS50853">
    <property type="entry name" value="FN3"/>
    <property type="match status" value="2"/>
</dbReference>
<sequence>MALALNASHPLASRVKVLIGVDPATGTLVDLVRTGVTFTLDAGVSGSVDTPIGKGIRCTGSGTDSRGFSFTDFSIATQVAHEGTLFIVVSKMTGYGGNGSQPIRLPGSTLASNAMMVGFSQTTGNVGLNDGNLSSALTEISPTRNIAGDNQWHSFAVQQWSAGGWTALNGALFMDGVDTGVAMSNKPADRMHINGFARNMSTSWAGDFVWMAFFDKKLTAAEISGLHTSIGAGNAFALVTGSGAVVTPPAGVVTIATVTPATTSASVAYSYSASDATAYEYRLNGGTAAALGASPATLSGLTAGTTYSLEVRATNGSGASAWSAARSFTTAATPPADTTAPTLAGAITISSLGSTSYTASWPAATDNVAVTGYEYRINAASSWTSSGTGTSANITGRTPAATDTFEVRAYDAAGNRSAALSKTVTLAAAAAGGRLSVVDPLKNNAGAVQANLTGIIATVLRASDFTAVATVASLTTGSTGILASVTHASIVAGTQYHLALKTAGGGIGITGPITAA</sequence>
<dbReference type="CDD" id="cd00063">
    <property type="entry name" value="FN3"/>
    <property type="match status" value="1"/>
</dbReference>
<comment type="caution">
    <text evidence="2">The sequence shown here is derived from an EMBL/GenBank/DDBJ whole genome shotgun (WGS) entry which is preliminary data.</text>
</comment>
<organism evidence="2 3">
    <name type="scientific">Zoogloea oryzae</name>
    <dbReference type="NCBI Taxonomy" id="310767"/>
    <lineage>
        <taxon>Bacteria</taxon>
        <taxon>Pseudomonadati</taxon>
        <taxon>Pseudomonadota</taxon>
        <taxon>Betaproteobacteria</taxon>
        <taxon>Rhodocyclales</taxon>
        <taxon>Zoogloeaceae</taxon>
        <taxon>Zoogloea</taxon>
    </lineage>
</organism>
<evidence type="ECO:0000313" key="3">
    <source>
        <dbReference type="Proteomes" id="UP001157167"/>
    </source>
</evidence>
<dbReference type="SMART" id="SM00060">
    <property type="entry name" value="FN3"/>
    <property type="match status" value="2"/>
</dbReference>
<accession>A0ABQ6FB08</accession>
<dbReference type="InterPro" id="IPR050617">
    <property type="entry name" value="E3_ligase_FN3/SPRY"/>
</dbReference>
<dbReference type="InterPro" id="IPR036116">
    <property type="entry name" value="FN3_sf"/>
</dbReference>
<gene>
    <name evidence="2" type="ORF">GCM10007933_22410</name>
</gene>
<dbReference type="EMBL" id="BSPX01000031">
    <property type="protein sequence ID" value="GLT22780.1"/>
    <property type="molecule type" value="Genomic_DNA"/>
</dbReference>
<feature type="domain" description="Fibronectin type-III" evidence="1">
    <location>
        <begin position="343"/>
        <end position="429"/>
    </location>
</feature>
<evidence type="ECO:0000259" key="1">
    <source>
        <dbReference type="PROSITE" id="PS50853"/>
    </source>
</evidence>
<evidence type="ECO:0000313" key="2">
    <source>
        <dbReference type="EMBL" id="GLT22780.1"/>
    </source>
</evidence>
<dbReference type="SUPFAM" id="SSF49265">
    <property type="entry name" value="Fibronectin type III"/>
    <property type="match status" value="1"/>
</dbReference>